<evidence type="ECO:0000256" key="4">
    <source>
        <dbReference type="ARBA" id="ARBA00022605"/>
    </source>
</evidence>
<dbReference type="InterPro" id="IPR036291">
    <property type="entry name" value="NAD(P)-bd_dom_sf"/>
</dbReference>
<feature type="binding site" evidence="11 12">
    <location>
        <position position="192"/>
    </location>
    <ligand>
        <name>Mg(2+)</name>
        <dbReference type="ChEBI" id="CHEBI:18420"/>
        <label>2</label>
    </ligand>
</feature>
<evidence type="ECO:0000256" key="12">
    <source>
        <dbReference type="PROSITE-ProRule" id="PRU01198"/>
    </source>
</evidence>
<dbReference type="NCBIfam" id="NF004017">
    <property type="entry name" value="PRK05479.1"/>
    <property type="match status" value="1"/>
</dbReference>
<evidence type="ECO:0000259" key="14">
    <source>
        <dbReference type="PROSITE" id="PS51851"/>
    </source>
</evidence>
<dbReference type="RefSeq" id="WP_154767029.1">
    <property type="nucleotide sequence ID" value="NZ_WLYK01000001.1"/>
</dbReference>
<dbReference type="InterPro" id="IPR013116">
    <property type="entry name" value="KARI_N"/>
</dbReference>
<feature type="binding site" evidence="11 12">
    <location>
        <position position="196"/>
    </location>
    <ligand>
        <name>Mg(2+)</name>
        <dbReference type="ChEBI" id="CHEBI:18420"/>
        <label>1</label>
    </ligand>
</feature>
<dbReference type="NCBIfam" id="TIGR00465">
    <property type="entry name" value="ilvC"/>
    <property type="match status" value="1"/>
</dbReference>
<comment type="similarity">
    <text evidence="3 11 12">Belongs to the ketol-acid reductoisomerase family.</text>
</comment>
<dbReference type="GO" id="GO:0009097">
    <property type="term" value="P:isoleucine biosynthetic process"/>
    <property type="evidence" value="ECO:0007669"/>
    <property type="project" value="UniProtKB-UniRule"/>
</dbReference>
<dbReference type="AlphaFoldDB" id="A0A7K1FG68"/>
<feature type="binding site" evidence="11">
    <location>
        <position position="135"/>
    </location>
    <ligand>
        <name>NADP(+)</name>
        <dbReference type="ChEBI" id="CHEBI:58349"/>
    </ligand>
</feature>
<sequence length="342" mass="36881">MAAEIFYDDDADLSIIQGRKVAVIGYGSQGHAHALSLRDSGVDVRVGLPENSKSRAKATDEGLRVVTPAEAAAEADVIMILTPDHVQRHVYKDAIEPHLTAGKALAFGHGFNIRFGYIKPPADVDVIMIAPKGPGHLVRREYVDGKGVPDLIAIEQDATGGAQALALSYAAAIGGARAGVIKTTFTEETETDLFGEQAVLCGGVSRLVQQGFETLVGAGYQPEIAYFECLHELKLIVDLMYEGGIAKQRWSVSDTAEYGDYVSGKRVIDDKVAENMQAVLKDIQDGTFAARFIADQDAGAPEFKKFRAEQEQHPIEETGRKLRGLMSWVAVEDDYTGTAARG</sequence>
<dbReference type="GO" id="GO:0009099">
    <property type="term" value="P:L-valine biosynthetic process"/>
    <property type="evidence" value="ECO:0007669"/>
    <property type="project" value="UniProtKB-UniRule"/>
</dbReference>
<evidence type="ECO:0000256" key="9">
    <source>
        <dbReference type="ARBA" id="ARBA00023304"/>
    </source>
</evidence>
<gene>
    <name evidence="11 15" type="primary">ilvC</name>
    <name evidence="15" type="ORF">GIS00_03910</name>
</gene>
<feature type="domain" description="KARI N-terminal Rossmann" evidence="13">
    <location>
        <begin position="3"/>
        <end position="183"/>
    </location>
</feature>
<dbReference type="InterPro" id="IPR008927">
    <property type="entry name" value="6-PGluconate_DH-like_C_sf"/>
</dbReference>
<evidence type="ECO:0000256" key="10">
    <source>
        <dbReference type="ARBA" id="ARBA00049021"/>
    </source>
</evidence>
<dbReference type="SUPFAM" id="SSF48179">
    <property type="entry name" value="6-phosphogluconate dehydrogenase C-terminal domain-like"/>
    <property type="match status" value="1"/>
</dbReference>
<dbReference type="GO" id="GO:0050661">
    <property type="term" value="F:NADP binding"/>
    <property type="evidence" value="ECO:0007669"/>
    <property type="project" value="InterPro"/>
</dbReference>
<evidence type="ECO:0000256" key="8">
    <source>
        <dbReference type="ARBA" id="ARBA00023002"/>
    </source>
</evidence>
<dbReference type="InterPro" id="IPR013023">
    <property type="entry name" value="KARI"/>
</dbReference>
<dbReference type="GO" id="GO:0016853">
    <property type="term" value="F:isomerase activity"/>
    <property type="evidence" value="ECO:0007669"/>
    <property type="project" value="UniProtKB-KW"/>
</dbReference>
<accession>A0A7K1FG68</accession>
<proteinExistence type="inferred from homology"/>
<feature type="domain" description="KARI C-terminal knotted" evidence="14">
    <location>
        <begin position="184"/>
        <end position="329"/>
    </location>
</feature>
<dbReference type="PROSITE" id="PS51851">
    <property type="entry name" value="KARI_C"/>
    <property type="match status" value="1"/>
</dbReference>
<keyword evidence="9 11" id="KW-0100">Branched-chain amino acid biosynthesis</keyword>
<dbReference type="InterPro" id="IPR000506">
    <property type="entry name" value="KARI_C"/>
</dbReference>
<feature type="binding site" evidence="11">
    <location>
        <position position="54"/>
    </location>
    <ligand>
        <name>NADP(+)</name>
        <dbReference type="ChEBI" id="CHEBI:58349"/>
    </ligand>
</feature>
<dbReference type="Pfam" id="PF01450">
    <property type="entry name" value="KARI_C"/>
    <property type="match status" value="1"/>
</dbReference>
<comment type="catalytic activity">
    <reaction evidence="11">
        <text>(2R,3R)-2,3-dihydroxy-3-methylpentanoate + NADP(+) = (S)-2-ethyl-2-hydroxy-3-oxobutanoate + NADPH + H(+)</text>
        <dbReference type="Rhea" id="RHEA:13493"/>
        <dbReference type="ChEBI" id="CHEBI:15378"/>
        <dbReference type="ChEBI" id="CHEBI:49256"/>
        <dbReference type="ChEBI" id="CHEBI:49258"/>
        <dbReference type="ChEBI" id="CHEBI:57783"/>
        <dbReference type="ChEBI" id="CHEBI:58349"/>
        <dbReference type="EC" id="1.1.1.86"/>
    </reaction>
</comment>
<comment type="function">
    <text evidence="11">Involved in the biosynthesis of branched-chain amino acids (BCAA). Catalyzes an alkyl-migration followed by a ketol-acid reduction of (S)-2-acetolactate (S2AL) to yield (R)-2,3-dihydroxy-isovalerate. In the isomerase reaction, S2AL is rearranged via a Mg-dependent methyl migration to produce 3-hydroxy-3-methyl-2-ketobutyrate (HMKB). In the reductase reaction, this 2-ketoacid undergoes a metal-dependent reduction by NADPH to yield (R)-2,3-dihydroxy-isovalerate.</text>
</comment>
<dbReference type="Gene3D" id="3.40.50.720">
    <property type="entry name" value="NAD(P)-binding Rossmann-like Domain"/>
    <property type="match status" value="1"/>
</dbReference>
<dbReference type="Gene3D" id="6.10.240.10">
    <property type="match status" value="1"/>
</dbReference>
<evidence type="ECO:0000256" key="5">
    <source>
        <dbReference type="ARBA" id="ARBA00022723"/>
    </source>
</evidence>
<keyword evidence="4 11" id="KW-0028">Amino-acid biosynthesis</keyword>
<evidence type="ECO:0000256" key="3">
    <source>
        <dbReference type="ARBA" id="ARBA00010318"/>
    </source>
</evidence>
<dbReference type="PANTHER" id="PTHR21371:SF1">
    <property type="entry name" value="KETOL-ACID REDUCTOISOMERASE, MITOCHONDRIAL"/>
    <property type="match status" value="1"/>
</dbReference>
<evidence type="ECO:0000256" key="6">
    <source>
        <dbReference type="ARBA" id="ARBA00022842"/>
    </source>
</evidence>
<dbReference type="GO" id="GO:0004455">
    <property type="term" value="F:ketol-acid reductoisomerase activity"/>
    <property type="evidence" value="ECO:0007669"/>
    <property type="project" value="UniProtKB-UniRule"/>
</dbReference>
<dbReference type="PANTHER" id="PTHR21371">
    <property type="entry name" value="KETOL-ACID REDUCTOISOMERASE, MITOCHONDRIAL"/>
    <property type="match status" value="1"/>
</dbReference>
<comment type="pathway">
    <text evidence="2 11">Amino-acid biosynthesis; L-isoleucine biosynthesis; L-isoleucine from 2-oxobutanoate: step 2/4.</text>
</comment>
<comment type="cofactor">
    <cofactor evidence="11">
        <name>Mg(2+)</name>
        <dbReference type="ChEBI" id="CHEBI:18420"/>
    </cofactor>
    <text evidence="11">Binds 2 magnesium ions per subunit.</text>
</comment>
<dbReference type="Proteomes" id="UP000460221">
    <property type="component" value="Unassembled WGS sequence"/>
</dbReference>
<dbReference type="PIRSF" id="PIRSF000116">
    <property type="entry name" value="IlvC_gammaproteo"/>
    <property type="match status" value="1"/>
</dbReference>
<keyword evidence="5 11" id="KW-0479">Metal-binding</keyword>
<name>A0A7K1FG68_9ACTN</name>
<keyword evidence="15" id="KW-0413">Isomerase</keyword>
<comment type="pathway">
    <text evidence="1 11">Amino-acid biosynthesis; L-valine biosynthesis; L-valine from pyruvate: step 2/4.</text>
</comment>
<keyword evidence="6 11" id="KW-0460">Magnesium</keyword>
<dbReference type="Pfam" id="PF07991">
    <property type="entry name" value="KARI_N"/>
    <property type="match status" value="1"/>
</dbReference>
<keyword evidence="7 11" id="KW-0521">NADP</keyword>
<dbReference type="SUPFAM" id="SSF51735">
    <property type="entry name" value="NAD(P)-binding Rossmann-fold domains"/>
    <property type="match status" value="1"/>
</dbReference>
<dbReference type="GO" id="GO:0005829">
    <property type="term" value="C:cytosol"/>
    <property type="evidence" value="ECO:0007669"/>
    <property type="project" value="TreeGrafter"/>
</dbReference>
<comment type="catalytic activity">
    <reaction evidence="10 11">
        <text>(2R)-2,3-dihydroxy-3-methylbutanoate + NADP(+) = (2S)-2-acetolactate + NADPH + H(+)</text>
        <dbReference type="Rhea" id="RHEA:22068"/>
        <dbReference type="ChEBI" id="CHEBI:15378"/>
        <dbReference type="ChEBI" id="CHEBI:49072"/>
        <dbReference type="ChEBI" id="CHEBI:57783"/>
        <dbReference type="ChEBI" id="CHEBI:58349"/>
        <dbReference type="ChEBI" id="CHEBI:58476"/>
        <dbReference type="EC" id="1.1.1.86"/>
    </reaction>
</comment>
<comment type="caution">
    <text evidence="11">Lacks conserved residue(s) required for the propagation of feature annotation.</text>
</comment>
<dbReference type="EMBL" id="WLYK01000001">
    <property type="protein sequence ID" value="MTD13092.1"/>
    <property type="molecule type" value="Genomic_DNA"/>
</dbReference>
<dbReference type="FunFam" id="3.40.50.720:FF:000023">
    <property type="entry name" value="Ketol-acid reductoisomerase (NADP(+))"/>
    <property type="match status" value="1"/>
</dbReference>
<evidence type="ECO:0000256" key="2">
    <source>
        <dbReference type="ARBA" id="ARBA00004885"/>
    </source>
</evidence>
<dbReference type="EC" id="1.1.1.86" evidence="11"/>
<feature type="binding site" evidence="11 12">
    <location>
        <position position="253"/>
    </location>
    <ligand>
        <name>substrate</name>
    </ligand>
</feature>
<dbReference type="PROSITE" id="PS51850">
    <property type="entry name" value="KARI_N"/>
    <property type="match status" value="1"/>
</dbReference>
<reference evidence="15 16" key="1">
    <citation type="submission" date="2019-11" db="EMBL/GenBank/DDBJ databases">
        <authorList>
            <person name="Jiang L.-Q."/>
        </authorList>
    </citation>
    <scope>NUCLEOTIDE SEQUENCE [LARGE SCALE GENOMIC DNA]</scope>
    <source>
        <strain evidence="15 16">YIM 132087</strain>
    </source>
</reference>
<dbReference type="InterPro" id="IPR014359">
    <property type="entry name" value="KARI_prok"/>
</dbReference>
<dbReference type="GO" id="GO:0000287">
    <property type="term" value="F:magnesium ion binding"/>
    <property type="evidence" value="ECO:0007669"/>
    <property type="project" value="UniProtKB-UniRule"/>
</dbReference>
<feature type="active site" evidence="11">
    <location>
        <position position="109"/>
    </location>
</feature>
<feature type="binding site" evidence="11">
    <location>
        <position position="52"/>
    </location>
    <ligand>
        <name>NADP(+)</name>
        <dbReference type="ChEBI" id="CHEBI:58349"/>
    </ligand>
</feature>
<feature type="binding site" evidence="11 12">
    <location>
        <position position="228"/>
    </location>
    <ligand>
        <name>Mg(2+)</name>
        <dbReference type="ChEBI" id="CHEBI:18420"/>
        <label>2</label>
    </ligand>
</feature>
<evidence type="ECO:0000313" key="15">
    <source>
        <dbReference type="EMBL" id="MTD13092.1"/>
    </source>
</evidence>
<feature type="binding site" evidence="11 12">
    <location>
        <position position="192"/>
    </location>
    <ligand>
        <name>Mg(2+)</name>
        <dbReference type="ChEBI" id="CHEBI:18420"/>
        <label>1</label>
    </ligand>
</feature>
<comment type="caution">
    <text evidence="15">The sequence shown here is derived from an EMBL/GenBank/DDBJ whole genome shotgun (WGS) entry which is preliminary data.</text>
</comment>
<evidence type="ECO:0000256" key="7">
    <source>
        <dbReference type="ARBA" id="ARBA00022857"/>
    </source>
</evidence>
<feature type="binding site" evidence="11 12">
    <location>
        <position position="232"/>
    </location>
    <ligand>
        <name>Mg(2+)</name>
        <dbReference type="ChEBI" id="CHEBI:18420"/>
        <label>2</label>
    </ligand>
</feature>
<keyword evidence="16" id="KW-1185">Reference proteome</keyword>
<feature type="binding site" evidence="11">
    <location>
        <begin position="26"/>
        <end position="29"/>
    </location>
    <ligand>
        <name>NADP(+)</name>
        <dbReference type="ChEBI" id="CHEBI:58349"/>
    </ligand>
</feature>
<dbReference type="UniPathway" id="UPA00049">
    <property type="reaction ID" value="UER00060"/>
</dbReference>
<evidence type="ECO:0000313" key="16">
    <source>
        <dbReference type="Proteomes" id="UP000460221"/>
    </source>
</evidence>
<protein>
    <recommendedName>
        <fullName evidence="11">Ketol-acid reductoisomerase (NADP(+))</fullName>
        <shortName evidence="11">KARI</shortName>
        <ecNumber evidence="11">1.1.1.86</ecNumber>
    </recommendedName>
    <alternativeName>
        <fullName evidence="11">Acetohydroxy-acid isomeroreductase</fullName>
        <shortName evidence="11">AHIR</shortName>
    </alternativeName>
    <alternativeName>
        <fullName evidence="11">Alpha-keto-beta-hydroxylacyl reductoisomerase</fullName>
    </alternativeName>
</protein>
<keyword evidence="8 11" id="KW-0560">Oxidoreductase</keyword>
<evidence type="ECO:0000256" key="1">
    <source>
        <dbReference type="ARBA" id="ARBA00004864"/>
    </source>
</evidence>
<organism evidence="15 16">
    <name type="scientific">Nakamurella alba</name>
    <dbReference type="NCBI Taxonomy" id="2665158"/>
    <lineage>
        <taxon>Bacteria</taxon>
        <taxon>Bacillati</taxon>
        <taxon>Actinomycetota</taxon>
        <taxon>Actinomycetes</taxon>
        <taxon>Nakamurellales</taxon>
        <taxon>Nakamurellaceae</taxon>
        <taxon>Nakamurella</taxon>
    </lineage>
</organism>
<dbReference type="UniPathway" id="UPA00047">
    <property type="reaction ID" value="UER00056"/>
</dbReference>
<dbReference type="NCBIfam" id="NF009940">
    <property type="entry name" value="PRK13403.1"/>
    <property type="match status" value="1"/>
</dbReference>
<evidence type="ECO:0000256" key="11">
    <source>
        <dbReference type="HAMAP-Rule" id="MF_00435"/>
    </source>
</evidence>
<dbReference type="HAMAP" id="MF_00435">
    <property type="entry name" value="IlvC"/>
    <property type="match status" value="1"/>
</dbReference>
<evidence type="ECO:0000259" key="13">
    <source>
        <dbReference type="PROSITE" id="PS51850"/>
    </source>
</evidence>